<name>A0A7S7AX84_9SPIR</name>
<accession>A0A7S7AX84</accession>
<dbReference type="PROSITE" id="PS50042">
    <property type="entry name" value="CNMP_BINDING_3"/>
    <property type="match status" value="1"/>
</dbReference>
<dbReference type="RefSeq" id="WP_194076320.1">
    <property type="nucleotide sequence ID" value="NZ_CP061839.1"/>
</dbReference>
<feature type="domain" description="Cyclic nucleotide-binding" evidence="1">
    <location>
        <begin position="291"/>
        <end position="394"/>
    </location>
</feature>
<reference evidence="2 3" key="1">
    <citation type="submission" date="2020-09" db="EMBL/GenBank/DDBJ databases">
        <title>Characterization of Treponema spp. from bovine digital dermatitis in Korea.</title>
        <authorList>
            <person name="Espiritu H.M."/>
            <person name="Cho Y.I."/>
            <person name="Mamuad L."/>
        </authorList>
    </citation>
    <scope>NUCLEOTIDE SEQUENCE [LARGE SCALE GENOMIC DNA]</scope>
    <source>
        <strain evidence="2 3">KS1</strain>
    </source>
</reference>
<dbReference type="SMART" id="SM00100">
    <property type="entry name" value="cNMP"/>
    <property type="match status" value="1"/>
</dbReference>
<organism evidence="2 3">
    <name type="scientific">Treponema pedis</name>
    <dbReference type="NCBI Taxonomy" id="409322"/>
    <lineage>
        <taxon>Bacteria</taxon>
        <taxon>Pseudomonadati</taxon>
        <taxon>Spirochaetota</taxon>
        <taxon>Spirochaetia</taxon>
        <taxon>Spirochaetales</taxon>
        <taxon>Treponemataceae</taxon>
        <taxon>Treponema</taxon>
    </lineage>
</organism>
<dbReference type="EMBL" id="CP061839">
    <property type="protein sequence ID" value="QOW60871.1"/>
    <property type="molecule type" value="Genomic_DNA"/>
</dbReference>
<dbReference type="Pfam" id="PF13581">
    <property type="entry name" value="HATPase_c_2"/>
    <property type="match status" value="1"/>
</dbReference>
<dbReference type="InterPro" id="IPR000595">
    <property type="entry name" value="cNMP-bd_dom"/>
</dbReference>
<dbReference type="InterPro" id="IPR036890">
    <property type="entry name" value="HATPase_C_sf"/>
</dbReference>
<evidence type="ECO:0000313" key="3">
    <source>
        <dbReference type="Proteomes" id="UP000593915"/>
    </source>
</evidence>
<evidence type="ECO:0000313" key="2">
    <source>
        <dbReference type="EMBL" id="QOW60871.1"/>
    </source>
</evidence>
<dbReference type="Gene3D" id="3.30.565.10">
    <property type="entry name" value="Histidine kinase-like ATPase, C-terminal domain"/>
    <property type="match status" value="1"/>
</dbReference>
<dbReference type="InterPro" id="IPR003594">
    <property type="entry name" value="HATPase_dom"/>
</dbReference>
<evidence type="ECO:0000259" key="1">
    <source>
        <dbReference type="PROSITE" id="PS50042"/>
    </source>
</evidence>
<protein>
    <submittedName>
        <fullName evidence="2">Cyclic nucleotide-binding domain-containing protein</fullName>
    </submittedName>
</protein>
<dbReference type="Proteomes" id="UP000593915">
    <property type="component" value="Chromosome"/>
</dbReference>
<dbReference type="SUPFAM" id="SSF51206">
    <property type="entry name" value="cAMP-binding domain-like"/>
    <property type="match status" value="1"/>
</dbReference>
<proteinExistence type="predicted"/>
<dbReference type="InterPro" id="IPR018490">
    <property type="entry name" value="cNMP-bd_dom_sf"/>
</dbReference>
<dbReference type="InterPro" id="IPR014710">
    <property type="entry name" value="RmlC-like_jellyroll"/>
</dbReference>
<sequence length="429" mass="48820">MKKVPIVSTVRTTIDAIKYAVGKIENIGIVELSNYASVVSFFKYEMPEIKIIDFGDENIDGNACLKIVQEDPWLLFGGVIAITNTNSERMKLEQQKEPNFLFVCTRRDFEKNAVQIIKILHQQQHFLFNRGMQQQHDAQEHGQFVSDTDPFEIVFYANLIGTYLYNTDRISDEERSGLQSAMMELLLNAVEHGNCDISYEEKNAWLKAGKNMLALIAEKQKNPEIASKKIYITYSISLEKTKIKIRDEGRGFDWKSKLDADFQAGLHGMGIKLAQGFVKNMTYNTIGNEVSFEVINQKNIANLTPAILKSQQVLAFKHMQIVCRENEDSNNLFYISSGRYAVYVDNKLMSVLTPADIFIGEMAFLMNDRRSATVVSIGEGTLVKIPKMNFMNLIESYPHYGVFLSRLLAGRLARQSKVTAKLKEEKEKV</sequence>
<dbReference type="Pfam" id="PF00027">
    <property type="entry name" value="cNMP_binding"/>
    <property type="match status" value="1"/>
</dbReference>
<gene>
    <name evidence="2" type="ORF">IFE08_00090</name>
</gene>
<dbReference type="CDD" id="cd00038">
    <property type="entry name" value="CAP_ED"/>
    <property type="match status" value="1"/>
</dbReference>
<dbReference type="AlphaFoldDB" id="A0A7S7AX84"/>
<dbReference type="Gene3D" id="2.60.120.10">
    <property type="entry name" value="Jelly Rolls"/>
    <property type="match status" value="1"/>
</dbReference>
<dbReference type="SUPFAM" id="SSF55874">
    <property type="entry name" value="ATPase domain of HSP90 chaperone/DNA topoisomerase II/histidine kinase"/>
    <property type="match status" value="1"/>
</dbReference>